<accession>A0A448X7P6</accession>
<evidence type="ECO:0000256" key="1">
    <source>
        <dbReference type="SAM" id="SignalP"/>
    </source>
</evidence>
<evidence type="ECO:0008006" key="4">
    <source>
        <dbReference type="Google" id="ProtNLM"/>
    </source>
</evidence>
<gene>
    <name evidence="2" type="ORF">PXEA_LOCUS23539</name>
</gene>
<protein>
    <recommendedName>
        <fullName evidence="4">Transmembrane protein</fullName>
    </recommendedName>
</protein>
<proteinExistence type="predicted"/>
<evidence type="ECO:0000313" key="3">
    <source>
        <dbReference type="Proteomes" id="UP000784294"/>
    </source>
</evidence>
<keyword evidence="3" id="KW-1185">Reference proteome</keyword>
<feature type="chain" id="PRO_5019535433" description="Transmembrane protein" evidence="1">
    <location>
        <begin position="43"/>
        <end position="175"/>
    </location>
</feature>
<comment type="caution">
    <text evidence="2">The sequence shown here is derived from an EMBL/GenBank/DDBJ whole genome shotgun (WGS) entry which is preliminary data.</text>
</comment>
<dbReference type="EMBL" id="CAAALY010109379">
    <property type="protein sequence ID" value="VEL30099.1"/>
    <property type="molecule type" value="Genomic_DNA"/>
</dbReference>
<reference evidence="2" key="1">
    <citation type="submission" date="2018-11" db="EMBL/GenBank/DDBJ databases">
        <authorList>
            <consortium name="Pathogen Informatics"/>
        </authorList>
    </citation>
    <scope>NUCLEOTIDE SEQUENCE</scope>
</reference>
<name>A0A448X7P6_9PLAT</name>
<evidence type="ECO:0000313" key="2">
    <source>
        <dbReference type="EMBL" id="VEL30099.1"/>
    </source>
</evidence>
<feature type="signal peptide" evidence="1">
    <location>
        <begin position="1"/>
        <end position="42"/>
    </location>
</feature>
<organism evidence="2 3">
    <name type="scientific">Protopolystoma xenopodis</name>
    <dbReference type="NCBI Taxonomy" id="117903"/>
    <lineage>
        <taxon>Eukaryota</taxon>
        <taxon>Metazoa</taxon>
        <taxon>Spiralia</taxon>
        <taxon>Lophotrochozoa</taxon>
        <taxon>Platyhelminthes</taxon>
        <taxon>Monogenea</taxon>
        <taxon>Polyopisthocotylea</taxon>
        <taxon>Polystomatidea</taxon>
        <taxon>Polystomatidae</taxon>
        <taxon>Protopolystoma</taxon>
    </lineage>
</organism>
<dbReference type="Proteomes" id="UP000784294">
    <property type="component" value="Unassembled WGS sequence"/>
</dbReference>
<keyword evidence="1" id="KW-0732">Signal</keyword>
<sequence length="175" mass="19549">MCHQNLRRPGLFDSSGFLSRPRCHLSILLAFSFLALLMATSAFPGADTMDASDRTFSGISRGKVMSQSADALARLDVKVHQIMEAKQDQMLYCWEQTAAEAGSQADCLTCISHLRTQCQELCDVLDPISTWKRANLRQLSAVRRALISATSMRKECKNRCSSRAKYGIFTCKLNF</sequence>
<dbReference type="AlphaFoldDB" id="A0A448X7P6"/>